<feature type="region of interest" description="Disordered" evidence="6">
    <location>
        <begin position="655"/>
        <end position="796"/>
    </location>
</feature>
<evidence type="ECO:0000259" key="7">
    <source>
        <dbReference type="PROSITE" id="PS50057"/>
    </source>
</evidence>
<feature type="compositionally biased region" description="Basic and acidic residues" evidence="6">
    <location>
        <begin position="395"/>
        <end position="410"/>
    </location>
</feature>
<feature type="region of interest" description="Disordered" evidence="6">
    <location>
        <begin position="357"/>
        <end position="591"/>
    </location>
</feature>
<comment type="subcellular location">
    <subcellularLocation>
        <location evidence="1">Cell junction</location>
        <location evidence="1">Adherens junction</location>
    </subcellularLocation>
    <subcellularLocation>
        <location evidence="5">Cell projection</location>
        <location evidence="5">Rhabdomere</location>
    </subcellularLocation>
</comment>
<feature type="compositionally biased region" description="Basic and acidic residues" evidence="6">
    <location>
        <begin position="479"/>
        <end position="525"/>
    </location>
</feature>
<evidence type="ECO:0000313" key="11">
    <source>
        <dbReference type="RefSeq" id="XP_022240895.1"/>
    </source>
</evidence>
<dbReference type="Proteomes" id="UP000694941">
    <property type="component" value="Unplaced"/>
</dbReference>
<dbReference type="PROSITE" id="PS00660">
    <property type="entry name" value="FERM_1"/>
    <property type="match status" value="1"/>
</dbReference>
<dbReference type="InterPro" id="IPR035963">
    <property type="entry name" value="FERM_2"/>
</dbReference>
<dbReference type="InterPro" id="IPR011993">
    <property type="entry name" value="PH-like_dom_sf"/>
</dbReference>
<dbReference type="PRINTS" id="PR00935">
    <property type="entry name" value="BAND41"/>
</dbReference>
<dbReference type="PRINTS" id="PR00661">
    <property type="entry name" value="ERMFAMILY"/>
</dbReference>
<sequence>MAEEKGDSTDQKAQSVSDRGSPQENGTADTTPTKKSKSSKRRDVSGHGKLALCRIRLLDGSDLECQVERKAKGSEPFDKVCAQLNLLEKDYFGITFRDNEDNRCWLNVEKRITKQVKNGPWVFSFEVKFYPPDPALLQEDITRYQLCLQIRNDILSGKLPCSFVTHALLGSYLVQSELGDYDPVEHGMDYLSEFRFAPSQTPELEEKVIELHRQHKGQTPAEAELHYLENAKKLAMYGVDLHQAKDSEGVDIMLGVCSSGLLVYRDRLRINRFAWPKILKISYKRNNFYIKIRPGEFEQFESTIGFKLANHRAAKRLWKVCVEHHTFFRLMHPEAPPKQSLFVPRFGSKFRYSGRTQYQTRKASTMIDRPPPHFERTLSNKRFSSRSMDALGSYSRDHSFPEGRPEESKRHTLAGPLTRSPGSDGRRGEKSQSSPVTPDQNNRKRHPMEKEKEMETLDKKKDSWKPVGGVAVFPLVNKQKLEQPRGHKQEEENVKETVDKNDTKPVAERPYDEVDKPKAARDEFVIKPPVTPASKYQETVSDKSSEWSKEGSGVLVTSTPRVSAPLALATEEDEPEEKHGQKPRSMFIGKGDTPFTKEYIYSVSEDPEQTDKGAYSPKEYGFSYTGKNSGDVSPVTRHEDLSPGTIQVTGIAFTYNPPELQQEPNNKLRSPISENKKNTCKGSTQENEDKAEVKIRVDKPLFVPVSGSGSPQKEPPPSRKDIEATTKKSPLKKNLNPVLVTAAKSQQSNVPLVKGGHNSPSSESSSSSEENESSDSSMEEYCREPFYPEKKSSNVPSQMVEKSITGGPCYAKVSRKRVITKPDGTTEEVEETIEPSTHGVRDYAATKPVVVGVGPATFSSVEPAILLKPGIQEGRQPMTESSSIVMSTVNTVTTTQVPSREVGPPEKEICFPKTTSSLNTEDRCFTHEVSRNSHTFSSHSDDVQPAIVKTETVKYDPNALGSAQKSTKNVPVVATETRKVSYPVEQLPTSNYPSVTSATVISTPYGGGEGEIVSSSTVSSKTRTVETITYKMEHNGAVETRVEQKITIHSDGDPIDHDRALAEAIQEATSMNPDMTVEKIEIQQQSSH</sequence>
<dbReference type="GeneID" id="106458840"/>
<dbReference type="InterPro" id="IPR019747">
    <property type="entry name" value="FERM_CS"/>
</dbReference>
<dbReference type="RefSeq" id="XP_022240895.1">
    <property type="nucleotide sequence ID" value="XM_022385187.1"/>
</dbReference>
<dbReference type="RefSeq" id="XP_022240896.1">
    <property type="nucleotide sequence ID" value="XM_022385188.1"/>
</dbReference>
<reference evidence="9 10" key="1">
    <citation type="submission" date="2025-05" db="UniProtKB">
        <authorList>
            <consortium name="RefSeq"/>
        </authorList>
    </citation>
    <scope>IDENTIFICATION</scope>
    <source>
        <tissue evidence="9 10">Muscle</tissue>
    </source>
</reference>
<dbReference type="InterPro" id="IPR019748">
    <property type="entry name" value="FERM_central"/>
</dbReference>
<feature type="compositionally biased region" description="Polar residues" evidence="6">
    <location>
        <begin position="11"/>
        <end position="33"/>
    </location>
</feature>
<dbReference type="InterPro" id="IPR019749">
    <property type="entry name" value="Band_41_domain"/>
</dbReference>
<feature type="compositionally biased region" description="Low complexity" evidence="6">
    <location>
        <begin position="759"/>
        <end position="768"/>
    </location>
</feature>
<dbReference type="RefSeq" id="XP_013773846.1">
    <property type="nucleotide sequence ID" value="XM_013918392.2"/>
</dbReference>
<evidence type="ECO:0000256" key="2">
    <source>
        <dbReference type="ARBA" id="ARBA00022025"/>
    </source>
</evidence>
<dbReference type="InterPro" id="IPR014847">
    <property type="entry name" value="FA"/>
</dbReference>
<gene>
    <name evidence="9 10 11 12 13" type="primary">LOC106458840</name>
</gene>
<dbReference type="RefSeq" id="XP_013773848.1">
    <property type="nucleotide sequence ID" value="XM_013918394.2"/>
</dbReference>
<dbReference type="SMART" id="SM00295">
    <property type="entry name" value="B41"/>
    <property type="match status" value="1"/>
</dbReference>
<dbReference type="InterPro" id="IPR018980">
    <property type="entry name" value="FERM_PH-like_C"/>
</dbReference>
<feature type="compositionally biased region" description="Basic and acidic residues" evidence="6">
    <location>
        <begin position="540"/>
        <end position="549"/>
    </location>
</feature>
<feature type="compositionally biased region" description="Basic and acidic residues" evidence="6">
    <location>
        <begin position="1"/>
        <end position="10"/>
    </location>
</feature>
<evidence type="ECO:0000313" key="12">
    <source>
        <dbReference type="RefSeq" id="XP_022240896.1"/>
    </source>
</evidence>
<dbReference type="Pfam" id="PF00373">
    <property type="entry name" value="FERM_M"/>
    <property type="match status" value="1"/>
</dbReference>
<dbReference type="InterPro" id="IPR008379">
    <property type="entry name" value="Band_4.1_C"/>
</dbReference>
<dbReference type="PROSITE" id="PS00661">
    <property type="entry name" value="FERM_2"/>
    <property type="match status" value="1"/>
</dbReference>
<dbReference type="Pfam" id="PF09380">
    <property type="entry name" value="FERM_C"/>
    <property type="match status" value="1"/>
</dbReference>
<evidence type="ECO:0000256" key="5">
    <source>
        <dbReference type="ARBA" id="ARBA00043944"/>
    </source>
</evidence>
<dbReference type="SMART" id="SM01195">
    <property type="entry name" value="FA"/>
    <property type="match status" value="1"/>
</dbReference>
<evidence type="ECO:0000256" key="1">
    <source>
        <dbReference type="ARBA" id="ARBA00004536"/>
    </source>
</evidence>
<feature type="compositionally biased region" description="Basic and acidic residues" evidence="6">
    <location>
        <begin position="716"/>
        <end position="726"/>
    </location>
</feature>
<dbReference type="Gene3D" id="2.30.29.30">
    <property type="entry name" value="Pleckstrin-homology domain (PH domain)/Phosphotyrosine-binding domain (PTB)"/>
    <property type="match status" value="1"/>
</dbReference>
<organism evidence="8 10">
    <name type="scientific">Limulus polyphemus</name>
    <name type="common">Atlantic horseshoe crab</name>
    <dbReference type="NCBI Taxonomy" id="6850"/>
    <lineage>
        <taxon>Eukaryota</taxon>
        <taxon>Metazoa</taxon>
        <taxon>Ecdysozoa</taxon>
        <taxon>Arthropoda</taxon>
        <taxon>Chelicerata</taxon>
        <taxon>Merostomata</taxon>
        <taxon>Xiphosura</taxon>
        <taxon>Limulidae</taxon>
        <taxon>Limulus</taxon>
    </lineage>
</organism>
<dbReference type="CDD" id="cd14473">
    <property type="entry name" value="FERM_B-lobe"/>
    <property type="match status" value="1"/>
</dbReference>
<dbReference type="Gene3D" id="1.20.80.10">
    <property type="match status" value="1"/>
</dbReference>
<dbReference type="CDD" id="cd13184">
    <property type="entry name" value="FERM_C_4_1_family"/>
    <property type="match status" value="1"/>
</dbReference>
<dbReference type="SMART" id="SM01196">
    <property type="entry name" value="FERM_C"/>
    <property type="match status" value="1"/>
</dbReference>
<keyword evidence="3" id="KW-0597">Phosphoprotein</keyword>
<dbReference type="SUPFAM" id="SSF54236">
    <property type="entry name" value="Ubiquitin-like"/>
    <property type="match status" value="1"/>
</dbReference>
<dbReference type="Pfam" id="PF09379">
    <property type="entry name" value="FERM_N"/>
    <property type="match status" value="1"/>
</dbReference>
<evidence type="ECO:0000313" key="10">
    <source>
        <dbReference type="RefSeq" id="XP_013773848.1"/>
    </source>
</evidence>
<evidence type="ECO:0000313" key="9">
    <source>
        <dbReference type="RefSeq" id="XP_013773846.1"/>
    </source>
</evidence>
<dbReference type="Pfam" id="PF05902">
    <property type="entry name" value="4_1_CTD"/>
    <property type="match status" value="1"/>
</dbReference>
<evidence type="ECO:0000313" key="8">
    <source>
        <dbReference type="Proteomes" id="UP000694941"/>
    </source>
</evidence>
<feature type="compositionally biased region" description="Basic and acidic residues" evidence="6">
    <location>
        <begin position="780"/>
        <end position="792"/>
    </location>
</feature>
<protein>
    <recommendedName>
        <fullName evidence="2">Moesin/ezrin/radixin homolog 1</fullName>
    </recommendedName>
</protein>
<feature type="compositionally biased region" description="Basic and acidic residues" evidence="6">
    <location>
        <begin position="448"/>
        <end position="464"/>
    </location>
</feature>
<dbReference type="InterPro" id="IPR000299">
    <property type="entry name" value="FERM_domain"/>
</dbReference>
<dbReference type="PANTHER" id="PTHR23280:SF21">
    <property type="entry name" value="PROTEIN 4.1 HOMOLOG"/>
    <property type="match status" value="1"/>
</dbReference>
<dbReference type="InterPro" id="IPR029071">
    <property type="entry name" value="Ubiquitin-like_domsf"/>
</dbReference>
<dbReference type="Gene3D" id="3.10.20.90">
    <property type="entry name" value="Phosphatidylinositol 3-kinase Catalytic Subunit, Chain A, domain 1"/>
    <property type="match status" value="1"/>
</dbReference>
<dbReference type="SUPFAM" id="SSF47031">
    <property type="entry name" value="Second domain of FERM"/>
    <property type="match status" value="1"/>
</dbReference>
<accession>A0ABM1B362</accession>
<name>A0ABM1B362_LIMPO</name>
<dbReference type="InterPro" id="IPR014352">
    <property type="entry name" value="FERM/acyl-CoA-bd_prot_sf"/>
</dbReference>
<evidence type="ECO:0000256" key="3">
    <source>
        <dbReference type="ARBA" id="ARBA00022553"/>
    </source>
</evidence>
<dbReference type="InterPro" id="IPR000798">
    <property type="entry name" value="Ez/rad/moesin-like"/>
</dbReference>
<dbReference type="InterPro" id="IPR018979">
    <property type="entry name" value="FERM_N"/>
</dbReference>
<dbReference type="Pfam" id="PF08736">
    <property type="entry name" value="FA"/>
    <property type="match status" value="1"/>
</dbReference>
<feature type="region of interest" description="Disordered" evidence="6">
    <location>
        <begin position="1"/>
        <end position="45"/>
    </location>
</feature>
<dbReference type="PANTHER" id="PTHR23280">
    <property type="entry name" value="4.1 G PROTEIN"/>
    <property type="match status" value="1"/>
</dbReference>
<feature type="compositionally biased region" description="Polar residues" evidence="6">
    <location>
        <begin position="431"/>
        <end position="440"/>
    </location>
</feature>
<feature type="compositionally biased region" description="Basic and acidic residues" evidence="6">
    <location>
        <begin position="687"/>
        <end position="699"/>
    </location>
</feature>
<dbReference type="SUPFAM" id="SSF50729">
    <property type="entry name" value="PH domain-like"/>
    <property type="match status" value="1"/>
</dbReference>
<keyword evidence="8" id="KW-1185">Reference proteome</keyword>
<dbReference type="PROSITE" id="PS50057">
    <property type="entry name" value="FERM_3"/>
    <property type="match status" value="1"/>
</dbReference>
<keyword evidence="4" id="KW-0965">Cell junction</keyword>
<evidence type="ECO:0000256" key="6">
    <source>
        <dbReference type="SAM" id="MobiDB-lite"/>
    </source>
</evidence>
<evidence type="ECO:0000313" key="13">
    <source>
        <dbReference type="RefSeq" id="XP_022240897.1"/>
    </source>
</evidence>
<dbReference type="RefSeq" id="XP_022240897.1">
    <property type="nucleotide sequence ID" value="XM_022385189.1"/>
</dbReference>
<proteinExistence type="predicted"/>
<evidence type="ECO:0000256" key="4">
    <source>
        <dbReference type="ARBA" id="ARBA00022949"/>
    </source>
</evidence>
<feature type="domain" description="FERM" evidence="7">
    <location>
        <begin position="51"/>
        <end position="332"/>
    </location>
</feature>